<evidence type="ECO:0000313" key="11">
    <source>
        <dbReference type="Proteomes" id="UP000829354"/>
    </source>
</evidence>
<keyword evidence="3 8" id="KW-0812">Transmembrane</keyword>
<keyword evidence="7" id="KW-0407">Ion channel</keyword>
<evidence type="ECO:0000256" key="4">
    <source>
        <dbReference type="ARBA" id="ARBA00022989"/>
    </source>
</evidence>
<dbReference type="PANTHER" id="PTHR11003:SF322">
    <property type="entry name" value="POTASSIUM CHANNEL DOMAIN-CONTAINING PROTEIN"/>
    <property type="match status" value="1"/>
</dbReference>
<evidence type="ECO:0000313" key="10">
    <source>
        <dbReference type="EMBL" id="UMM42471.1"/>
    </source>
</evidence>
<dbReference type="InterPro" id="IPR003280">
    <property type="entry name" value="2pore_dom_K_chnl"/>
</dbReference>
<keyword evidence="2" id="KW-0813">Transport</keyword>
<keyword evidence="6 8" id="KW-0472">Membrane</keyword>
<organism evidence="10 11">
    <name type="scientific">Caenorhabditis briggsae</name>
    <dbReference type="NCBI Taxonomy" id="6238"/>
    <lineage>
        <taxon>Eukaryota</taxon>
        <taxon>Metazoa</taxon>
        <taxon>Ecdysozoa</taxon>
        <taxon>Nematoda</taxon>
        <taxon>Chromadorea</taxon>
        <taxon>Rhabditida</taxon>
        <taxon>Rhabditina</taxon>
        <taxon>Rhabditomorpha</taxon>
        <taxon>Rhabditoidea</taxon>
        <taxon>Rhabditidae</taxon>
        <taxon>Peloderinae</taxon>
        <taxon>Caenorhabditis</taxon>
    </lineage>
</organism>
<dbReference type="Proteomes" id="UP000829354">
    <property type="component" value="Chromosome X"/>
</dbReference>
<gene>
    <name evidence="10" type="ORF">L5515_018290</name>
</gene>
<feature type="transmembrane region" description="Helical" evidence="8">
    <location>
        <begin position="66"/>
        <end position="84"/>
    </location>
</feature>
<evidence type="ECO:0000256" key="3">
    <source>
        <dbReference type="ARBA" id="ARBA00022692"/>
    </source>
</evidence>
<sequence length="254" mass="28737">MGATVIIWLEADHELEGKKAKVKHVFDIYSQIINETIARRGDGGESDETTACIIIKSSRDGMTTRWTFAAATLYALTVITSTGYDHVTPATDPGRIFTVFFGLIGIPLMFITAADIRKFLSEIVIRTYANFLVIGKMIANLVEMGAQKSKQRNANILYDKECEDETERDNFIKGFNTIRFTDPDISAIDPKLRVRRDLARPELETLCASREFVYDENLKAKETKYIMVDISYKLNAKPRPFTLFAFPVTRLTLA</sequence>
<dbReference type="GO" id="GO:0016020">
    <property type="term" value="C:membrane"/>
    <property type="evidence" value="ECO:0007669"/>
    <property type="project" value="UniProtKB-SubCell"/>
</dbReference>
<dbReference type="InterPro" id="IPR013099">
    <property type="entry name" value="K_chnl_dom"/>
</dbReference>
<evidence type="ECO:0000256" key="5">
    <source>
        <dbReference type="ARBA" id="ARBA00023065"/>
    </source>
</evidence>
<dbReference type="PANTHER" id="PTHR11003">
    <property type="entry name" value="POTASSIUM CHANNEL, SUBFAMILY K"/>
    <property type="match status" value="1"/>
</dbReference>
<proteinExistence type="predicted"/>
<evidence type="ECO:0000256" key="2">
    <source>
        <dbReference type="ARBA" id="ARBA00022448"/>
    </source>
</evidence>
<keyword evidence="5" id="KW-0406">Ion transport</keyword>
<keyword evidence="4 8" id="KW-1133">Transmembrane helix</keyword>
<dbReference type="SUPFAM" id="SSF81324">
    <property type="entry name" value="Voltage-gated potassium channels"/>
    <property type="match status" value="1"/>
</dbReference>
<evidence type="ECO:0000259" key="9">
    <source>
        <dbReference type="Pfam" id="PF07885"/>
    </source>
</evidence>
<protein>
    <recommendedName>
        <fullName evidence="9">Potassium channel domain-containing protein</fullName>
    </recommendedName>
</protein>
<evidence type="ECO:0000256" key="6">
    <source>
        <dbReference type="ARBA" id="ARBA00023136"/>
    </source>
</evidence>
<feature type="transmembrane region" description="Helical" evidence="8">
    <location>
        <begin position="96"/>
        <end position="116"/>
    </location>
</feature>
<dbReference type="AlphaFoldDB" id="A0AAE9FJ10"/>
<evidence type="ECO:0000256" key="1">
    <source>
        <dbReference type="ARBA" id="ARBA00004141"/>
    </source>
</evidence>
<dbReference type="Gene3D" id="1.10.287.70">
    <property type="match status" value="1"/>
</dbReference>
<dbReference type="Pfam" id="PF07885">
    <property type="entry name" value="Ion_trans_2"/>
    <property type="match status" value="1"/>
</dbReference>
<dbReference type="GO" id="GO:0005267">
    <property type="term" value="F:potassium channel activity"/>
    <property type="evidence" value="ECO:0007669"/>
    <property type="project" value="InterPro"/>
</dbReference>
<accession>A0AAE9FJ10</accession>
<comment type="subcellular location">
    <subcellularLocation>
        <location evidence="1">Membrane</location>
        <topology evidence="1">Multi-pass membrane protein</topology>
    </subcellularLocation>
</comment>
<reference evidence="10 11" key="1">
    <citation type="submission" date="2022-04" db="EMBL/GenBank/DDBJ databases">
        <title>Chromosome-level reference genomes for two strains of Caenorhabditis briggsae: an improved platform for comparative genomics.</title>
        <authorList>
            <person name="Stevens L."/>
            <person name="Andersen E."/>
        </authorList>
    </citation>
    <scope>NUCLEOTIDE SEQUENCE [LARGE SCALE GENOMIC DNA]</scope>
    <source>
        <strain evidence="10">VX34</strain>
        <tissue evidence="10">Whole-organism</tissue>
    </source>
</reference>
<evidence type="ECO:0000256" key="8">
    <source>
        <dbReference type="SAM" id="Phobius"/>
    </source>
</evidence>
<name>A0AAE9FJ10_CAEBR</name>
<evidence type="ECO:0000256" key="7">
    <source>
        <dbReference type="ARBA" id="ARBA00023303"/>
    </source>
</evidence>
<dbReference type="EMBL" id="CP092625">
    <property type="protein sequence ID" value="UMM42471.1"/>
    <property type="molecule type" value="Genomic_DNA"/>
</dbReference>
<feature type="domain" description="Potassium channel" evidence="9">
    <location>
        <begin position="52"/>
        <end position="121"/>
    </location>
</feature>
<keyword evidence="11" id="KW-1185">Reference proteome</keyword>